<evidence type="ECO:0000256" key="7">
    <source>
        <dbReference type="SAM" id="MobiDB-lite"/>
    </source>
</evidence>
<accession>A0A0G4G5D5</accession>
<dbReference type="Pfam" id="PF01822">
    <property type="entry name" value="WSC"/>
    <property type="match status" value="1"/>
</dbReference>
<keyword evidence="3 8" id="KW-0732">Signal</keyword>
<evidence type="ECO:0000256" key="5">
    <source>
        <dbReference type="ARBA" id="ARBA00023136"/>
    </source>
</evidence>
<dbReference type="GO" id="GO:0005886">
    <property type="term" value="C:plasma membrane"/>
    <property type="evidence" value="ECO:0007669"/>
    <property type="project" value="TreeGrafter"/>
</dbReference>
<proteinExistence type="predicted"/>
<evidence type="ECO:0000256" key="6">
    <source>
        <dbReference type="ARBA" id="ARBA00023180"/>
    </source>
</evidence>
<keyword evidence="4" id="KW-1133">Transmembrane helix</keyword>
<evidence type="ECO:0000259" key="9">
    <source>
        <dbReference type="PROSITE" id="PS51212"/>
    </source>
</evidence>
<reference evidence="10" key="1">
    <citation type="submission" date="2014-11" db="EMBL/GenBank/DDBJ databases">
        <authorList>
            <person name="Otto D Thomas"/>
            <person name="Naeem Raeece"/>
        </authorList>
    </citation>
    <scope>NUCLEOTIDE SEQUENCE</scope>
</reference>
<keyword evidence="2" id="KW-0812">Transmembrane</keyword>
<evidence type="ECO:0000256" key="3">
    <source>
        <dbReference type="ARBA" id="ARBA00022729"/>
    </source>
</evidence>
<keyword evidence="6" id="KW-0325">Glycoprotein</keyword>
<dbReference type="PANTHER" id="PTHR24269">
    <property type="entry name" value="KREMEN PROTEIN"/>
    <property type="match status" value="1"/>
</dbReference>
<dbReference type="PANTHER" id="PTHR24269:SF16">
    <property type="entry name" value="PROTEIN SLG1"/>
    <property type="match status" value="1"/>
</dbReference>
<name>A0A0G4G5D5_9ALVE</name>
<dbReference type="VEuPathDB" id="CryptoDB:Cvel_4169"/>
<evidence type="ECO:0000256" key="2">
    <source>
        <dbReference type="ARBA" id="ARBA00022692"/>
    </source>
</evidence>
<dbReference type="EMBL" id="CDMZ01000882">
    <property type="protein sequence ID" value="CEM23258.1"/>
    <property type="molecule type" value="Genomic_DNA"/>
</dbReference>
<evidence type="ECO:0000256" key="1">
    <source>
        <dbReference type="ARBA" id="ARBA00004167"/>
    </source>
</evidence>
<feature type="chain" id="PRO_5005190220" description="WSC domain-containing protein" evidence="8">
    <location>
        <begin position="25"/>
        <end position="477"/>
    </location>
</feature>
<evidence type="ECO:0000313" key="10">
    <source>
        <dbReference type="EMBL" id="CEM23258.1"/>
    </source>
</evidence>
<keyword evidence="5" id="KW-0472">Membrane</keyword>
<feature type="region of interest" description="Disordered" evidence="7">
    <location>
        <begin position="225"/>
        <end position="249"/>
    </location>
</feature>
<feature type="compositionally biased region" description="Low complexity" evidence="7">
    <location>
        <begin position="229"/>
        <end position="249"/>
    </location>
</feature>
<dbReference type="InterPro" id="IPR002889">
    <property type="entry name" value="WSC_carb-bd"/>
</dbReference>
<feature type="signal peptide" evidence="8">
    <location>
        <begin position="1"/>
        <end position="24"/>
    </location>
</feature>
<gene>
    <name evidence="10" type="ORF">Cvel_4169</name>
</gene>
<protein>
    <recommendedName>
        <fullName evidence="9">WSC domain-containing protein</fullName>
    </recommendedName>
</protein>
<feature type="domain" description="WSC" evidence="9">
    <location>
        <begin position="85"/>
        <end position="187"/>
    </location>
</feature>
<evidence type="ECO:0000256" key="4">
    <source>
        <dbReference type="ARBA" id="ARBA00022989"/>
    </source>
</evidence>
<dbReference type="AlphaFoldDB" id="A0A0G4G5D5"/>
<sequence length="477" mass="49151">MARRAKLLGSFLKGFLWLASLKQGTVLGLRSFLSQSLEDTGKLDSPSFFEGGPGRSVSASVPSTSRRAHCRPNALLALISERSVDFEYKGCFKLRPSATGAGAQEVEISSVTVEKCFGHCAVAPGKPHYFGLSSGSKCTCFDMITGSEDESGASCSEGCAGDSGQICGQYKPVGTGGEVPEVHYSVYSISDCNGEREETEIHDASTGPGTTTTVAPEQTTTTSAVPYFTPTTTAPPTTTATTTTAAPPHIPTLAPLEPTTTAPPLVNTTTAAAVPTSTASVVSALCVAFDGGAGELGAVGWSNTYADQVGMEVSQEECAKEAGRQKALFSLTTKGSECWIGSNGDAFESVTSDQCDAPCVGEPGVICGGSGAGTLLPAVPPTPDPNCFDLPFGGPPFVSHRLSVGEKESLTHQIAKGICKSQEELPNTPFFGVSGFYVFCFETLPESPTFGCEAECGGAPSEACGSGSKFVITALPV</sequence>
<evidence type="ECO:0000256" key="8">
    <source>
        <dbReference type="SAM" id="SignalP"/>
    </source>
</evidence>
<dbReference type="PROSITE" id="PS51212">
    <property type="entry name" value="WSC"/>
    <property type="match status" value="1"/>
</dbReference>
<organism evidence="10">
    <name type="scientific">Chromera velia CCMP2878</name>
    <dbReference type="NCBI Taxonomy" id="1169474"/>
    <lineage>
        <taxon>Eukaryota</taxon>
        <taxon>Sar</taxon>
        <taxon>Alveolata</taxon>
        <taxon>Colpodellida</taxon>
        <taxon>Chromeraceae</taxon>
        <taxon>Chromera</taxon>
    </lineage>
</organism>
<comment type="subcellular location">
    <subcellularLocation>
        <location evidence="1">Membrane</location>
        <topology evidence="1">Single-pass membrane protein</topology>
    </subcellularLocation>
</comment>
<dbReference type="InterPro" id="IPR051836">
    <property type="entry name" value="Kremen_rcpt"/>
</dbReference>